<evidence type="ECO:0000256" key="8">
    <source>
        <dbReference type="ARBA" id="ARBA00022824"/>
    </source>
</evidence>
<keyword evidence="5 14" id="KW-0328">Glycosyltransferase</keyword>
<accession>A0A6A6W018</accession>
<dbReference type="GO" id="GO:0052925">
    <property type="term" value="F:dol-P-Man:Man(5)GlcNAc(2)-PP-Dol alpha-1,3-mannosyltransferase activity"/>
    <property type="evidence" value="ECO:0007669"/>
    <property type="project" value="UniProtKB-EC"/>
</dbReference>
<protein>
    <recommendedName>
        <fullName evidence="4 14">Dol-P-Man:Man(5)GlcNAc(2)-PP-Dol alpha-1,3-mannosyltransferase</fullName>
        <ecNumber evidence="3 14">2.4.1.258</ecNumber>
    </recommendedName>
    <alternativeName>
        <fullName evidence="14">Dol-P-Man-dependent alpha(1-3)-mannosyltransferase</fullName>
    </alternativeName>
</protein>
<evidence type="ECO:0000256" key="11">
    <source>
        <dbReference type="ARBA" id="ARBA00044743"/>
    </source>
</evidence>
<evidence type="ECO:0000313" key="16">
    <source>
        <dbReference type="EMBL" id="KAF2755436.1"/>
    </source>
</evidence>
<evidence type="ECO:0000256" key="12">
    <source>
        <dbReference type="ARBA" id="ARBA00049506"/>
    </source>
</evidence>
<gene>
    <name evidence="16" type="ORF">EJ05DRAFT_502897</name>
</gene>
<evidence type="ECO:0000256" key="4">
    <source>
        <dbReference type="ARBA" id="ARBA00015561"/>
    </source>
</evidence>
<name>A0A6A6W018_9PEZI</name>
<dbReference type="PANTHER" id="PTHR12646:SF0">
    <property type="entry name" value="DOL-P-MAN:MAN(5)GLCNAC(2)-PP-DOL ALPHA-1,3-MANNOSYLTRANSFERASE"/>
    <property type="match status" value="1"/>
</dbReference>
<reference evidence="16" key="1">
    <citation type="journal article" date="2020" name="Stud. Mycol.">
        <title>101 Dothideomycetes genomes: a test case for predicting lifestyles and emergence of pathogens.</title>
        <authorList>
            <person name="Haridas S."/>
            <person name="Albert R."/>
            <person name="Binder M."/>
            <person name="Bloem J."/>
            <person name="Labutti K."/>
            <person name="Salamov A."/>
            <person name="Andreopoulos B."/>
            <person name="Baker S."/>
            <person name="Barry K."/>
            <person name="Bills G."/>
            <person name="Bluhm B."/>
            <person name="Cannon C."/>
            <person name="Castanera R."/>
            <person name="Culley D."/>
            <person name="Daum C."/>
            <person name="Ezra D."/>
            <person name="Gonzalez J."/>
            <person name="Henrissat B."/>
            <person name="Kuo A."/>
            <person name="Liang C."/>
            <person name="Lipzen A."/>
            <person name="Lutzoni F."/>
            <person name="Magnuson J."/>
            <person name="Mondo S."/>
            <person name="Nolan M."/>
            <person name="Ohm R."/>
            <person name="Pangilinan J."/>
            <person name="Park H.-J."/>
            <person name="Ramirez L."/>
            <person name="Alfaro M."/>
            <person name="Sun H."/>
            <person name="Tritt A."/>
            <person name="Yoshinaga Y."/>
            <person name="Zwiers L.-H."/>
            <person name="Turgeon B."/>
            <person name="Goodwin S."/>
            <person name="Spatafora J."/>
            <person name="Crous P."/>
            <person name="Grigoriev I."/>
        </authorList>
    </citation>
    <scope>NUCLEOTIDE SEQUENCE</scope>
    <source>
        <strain evidence="16">CBS 121739</strain>
    </source>
</reference>
<dbReference type="Pfam" id="PF05208">
    <property type="entry name" value="ALG3"/>
    <property type="match status" value="1"/>
</dbReference>
<comment type="pathway">
    <text evidence="2 14">Protein modification; protein glycosylation.</text>
</comment>
<feature type="region of interest" description="Disordered" evidence="15">
    <location>
        <begin position="415"/>
        <end position="443"/>
    </location>
</feature>
<dbReference type="EMBL" id="ML996577">
    <property type="protein sequence ID" value="KAF2755436.1"/>
    <property type="molecule type" value="Genomic_DNA"/>
</dbReference>
<keyword evidence="8 14" id="KW-0256">Endoplasmic reticulum</keyword>
<evidence type="ECO:0000256" key="10">
    <source>
        <dbReference type="ARBA" id="ARBA00023136"/>
    </source>
</evidence>
<evidence type="ECO:0000256" key="9">
    <source>
        <dbReference type="ARBA" id="ARBA00022989"/>
    </source>
</evidence>
<keyword evidence="6 14" id="KW-0808">Transferase</keyword>
<comment type="catalytic activity">
    <reaction evidence="12 14">
        <text>an alpha-D-Man-(1-&gt;2)-alpha-D-Man-(1-&gt;2)-alpha-D-Man-(1-&gt;3)-[alpha-D-Man-(1-&gt;6)]-beta-D-Man-(1-&gt;4)-beta-D-GlcNAc-(1-&gt;4)-alpha-D-GlcNAc-diphospho-di-trans,poly-cis-dolichol + a di-trans,poly-cis-dolichyl beta-D-mannosyl phosphate = an alpha-D-Man-(1-&gt;2)-alpha-D-Man-(1-&gt;2)-alpha-D-Man-(1-&gt;3)-[alpha-D-Man-(1-&gt;3)-alpha-D-Man-(1-&gt;6)]-beta-D-Man-(1-&gt;4)-beta-D-GlcNAc-(1-&gt;4)-alpha-D-GlcNAc-diphospho-di-trans,poly-cis-dolichol + a di-trans,poly-cis-dolichyl phosphate + H(+)</text>
        <dbReference type="Rhea" id="RHEA:29527"/>
        <dbReference type="Rhea" id="RHEA-COMP:19498"/>
        <dbReference type="Rhea" id="RHEA-COMP:19501"/>
        <dbReference type="Rhea" id="RHEA-COMP:19516"/>
        <dbReference type="Rhea" id="RHEA-COMP:19517"/>
        <dbReference type="ChEBI" id="CHEBI:15378"/>
        <dbReference type="ChEBI" id="CHEBI:57683"/>
        <dbReference type="ChEBI" id="CHEBI:58211"/>
        <dbReference type="ChEBI" id="CHEBI:132515"/>
        <dbReference type="ChEBI" id="CHEBI:132516"/>
        <dbReference type="EC" id="2.4.1.258"/>
    </reaction>
    <physiologicalReaction direction="left-to-right" evidence="12 14">
        <dbReference type="Rhea" id="RHEA:29528"/>
    </physiologicalReaction>
</comment>
<evidence type="ECO:0000256" key="13">
    <source>
        <dbReference type="ARBA" id="ARBA00093457"/>
    </source>
</evidence>
<dbReference type="UniPathway" id="UPA00378"/>
<evidence type="ECO:0000256" key="1">
    <source>
        <dbReference type="ARBA" id="ARBA00004477"/>
    </source>
</evidence>
<dbReference type="RefSeq" id="XP_033597887.1">
    <property type="nucleotide sequence ID" value="XM_033747325.1"/>
</dbReference>
<evidence type="ECO:0000256" key="3">
    <source>
        <dbReference type="ARBA" id="ARBA00011964"/>
    </source>
</evidence>
<keyword evidence="9 14" id="KW-1133">Transmembrane helix</keyword>
<comment type="subcellular location">
    <subcellularLocation>
        <location evidence="1 14">Endoplasmic reticulum membrane</location>
        <topology evidence="1 14">Multi-pass membrane protein</topology>
    </subcellularLocation>
</comment>
<keyword evidence="10 14" id="KW-0472">Membrane</keyword>
<dbReference type="Proteomes" id="UP000799437">
    <property type="component" value="Unassembled WGS sequence"/>
</dbReference>
<evidence type="ECO:0000256" key="2">
    <source>
        <dbReference type="ARBA" id="ARBA00004922"/>
    </source>
</evidence>
<evidence type="ECO:0000256" key="7">
    <source>
        <dbReference type="ARBA" id="ARBA00022692"/>
    </source>
</evidence>
<dbReference type="InterPro" id="IPR007873">
    <property type="entry name" value="Glycosyltransferase_ALG3"/>
</dbReference>
<evidence type="ECO:0000256" key="6">
    <source>
        <dbReference type="ARBA" id="ARBA00022679"/>
    </source>
</evidence>
<dbReference type="PANTHER" id="PTHR12646">
    <property type="entry name" value="NOT56 - RELATED"/>
    <property type="match status" value="1"/>
</dbReference>
<evidence type="ECO:0000313" key="17">
    <source>
        <dbReference type="Proteomes" id="UP000799437"/>
    </source>
</evidence>
<proteinExistence type="inferred from homology"/>
<feature type="compositionally biased region" description="Basic and acidic residues" evidence="15">
    <location>
        <begin position="423"/>
        <end position="443"/>
    </location>
</feature>
<keyword evidence="17" id="KW-1185">Reference proteome</keyword>
<evidence type="ECO:0000256" key="5">
    <source>
        <dbReference type="ARBA" id="ARBA00022676"/>
    </source>
</evidence>
<dbReference type="EC" id="2.4.1.258" evidence="3 14"/>
<feature type="transmembrane region" description="Helical" evidence="14">
    <location>
        <begin position="266"/>
        <end position="287"/>
    </location>
</feature>
<feature type="transmembrane region" description="Helical" evidence="14">
    <location>
        <begin position="143"/>
        <end position="163"/>
    </location>
</feature>
<comment type="function">
    <text evidence="11 14">Dol-P-Man:Man(5)GlcNAc(2)-PP-Dol alpha-1,3-mannosyltransferase that operates in the biosynthetic pathway of dolichol-linked oligosaccharides, the glycan precursors employed in protein asparagine (N)-glycosylation. The assembly of dolichol-linked oligosaccharides begins on the cytosolic side of the endoplasmic reticulum membrane and finishes in its lumen. The sequential addition of sugars to dolichol pyrophosphate produces dolichol-linked oligosaccharides containing fourteen sugars, including two GlcNAcs, nine mannoses and three glucoses. Once assembled, the oligosaccharide is transferred from the lipid to nascent proteins by oligosaccharyltransferases. In the lumen of the endoplasmic reticulum, adds the first dolichyl beta-D-mannosyl phosphate derived mannose in an alpha-1,3 linkage to Man(5)GlcNAc(2)-PP-dolichol to produce Man(6)GlcNAc(2)-PP-dolichol.</text>
</comment>
<dbReference type="GeneID" id="54488379"/>
<comment type="similarity">
    <text evidence="13">Belongs to the glycosyltransferase ALG3 family.</text>
</comment>
<evidence type="ECO:0000256" key="15">
    <source>
        <dbReference type="SAM" id="MobiDB-lite"/>
    </source>
</evidence>
<evidence type="ECO:0000256" key="14">
    <source>
        <dbReference type="RuleBase" id="RU364047"/>
    </source>
</evidence>
<organism evidence="16 17">
    <name type="scientific">Pseudovirgaria hyperparasitica</name>
    <dbReference type="NCBI Taxonomy" id="470096"/>
    <lineage>
        <taxon>Eukaryota</taxon>
        <taxon>Fungi</taxon>
        <taxon>Dikarya</taxon>
        <taxon>Ascomycota</taxon>
        <taxon>Pezizomycotina</taxon>
        <taxon>Dothideomycetes</taxon>
        <taxon>Dothideomycetes incertae sedis</taxon>
        <taxon>Acrospermales</taxon>
        <taxon>Acrospermaceae</taxon>
        <taxon>Pseudovirgaria</taxon>
    </lineage>
</organism>
<feature type="transmembrane region" description="Helical" evidence="14">
    <location>
        <begin position="103"/>
        <end position="122"/>
    </location>
</feature>
<dbReference type="AlphaFoldDB" id="A0A6A6W018"/>
<sequence>MNSIQKLRYHIKDLLYNPTHTEWLFPVLFILDAMLCMLVIKNVPYTEIDWSSYMQQVRQYIAGERDYEFIKGDTGPLVYPGLHVYVYRVLFELTDEGKDVRRAQWIFMGVYLAGLGLAGDVYRRAKVPPWVLPLLVLSKRLHSIFLLRMFNDCFAVLFLFAAINLYQRRQWTTGTLLFSCALGVKMSVLLMLPTLGLVLLMAMGRERLMTQLMLIGQMQLLFGYQFLSTDARSYFTRAFDLSRVFMYKWTVNWRFVPESTFLSRPFAIGLLAAHLTVLAVFAFVRWIRPSGRSLFDFLQASWAMPAGPHDQQKIYRRLSPEFIATSLMTANAVGMLFARSLHYQFYSWTAWCTPLLLWKSGMHPVLGYMVWSAQEWAWNVYPSTNMSSAIVVASLGVQIGGVWWGTRKEFEGVDAYDTPTGEGVKRQPRGEPKVLDVTHEHTE</sequence>
<dbReference type="OrthoDB" id="20028at2759"/>
<dbReference type="GO" id="GO:0005789">
    <property type="term" value="C:endoplasmic reticulum membrane"/>
    <property type="evidence" value="ECO:0007669"/>
    <property type="project" value="UniProtKB-SubCell"/>
</dbReference>
<feature type="transmembrane region" description="Helical" evidence="14">
    <location>
        <begin position="175"/>
        <end position="201"/>
    </location>
</feature>
<feature type="transmembrane region" description="Helical" evidence="14">
    <location>
        <begin position="21"/>
        <end position="40"/>
    </location>
</feature>
<keyword evidence="7 14" id="KW-0812">Transmembrane</keyword>